<protein>
    <submittedName>
        <fullName evidence="2">Protein of uncharacterized function (DUF3575)</fullName>
    </submittedName>
</protein>
<dbReference type="SUPFAM" id="SSF103515">
    <property type="entry name" value="Autotransporter"/>
    <property type="match status" value="1"/>
</dbReference>
<name>A0A379EB63_9PORP</name>
<dbReference type="InterPro" id="IPR036709">
    <property type="entry name" value="Autotransporte_beta_dom_sf"/>
</dbReference>
<organism evidence="2 3">
    <name type="scientific">Porphyromonas macacae</name>
    <dbReference type="NCBI Taxonomy" id="28115"/>
    <lineage>
        <taxon>Bacteria</taxon>
        <taxon>Pseudomonadati</taxon>
        <taxon>Bacteroidota</taxon>
        <taxon>Bacteroidia</taxon>
        <taxon>Bacteroidales</taxon>
        <taxon>Porphyromonadaceae</taxon>
        <taxon>Porphyromonas</taxon>
    </lineage>
</organism>
<dbReference type="RefSeq" id="WP_025003506.1">
    <property type="nucleotide sequence ID" value="NZ_UGTF01000002.1"/>
</dbReference>
<dbReference type="Proteomes" id="UP000254156">
    <property type="component" value="Unassembled WGS sequence"/>
</dbReference>
<dbReference type="AlphaFoldDB" id="A0A379EB63"/>
<dbReference type="Pfam" id="PF12099">
    <property type="entry name" value="DUF3575"/>
    <property type="match status" value="1"/>
</dbReference>
<keyword evidence="1" id="KW-0732">Signal</keyword>
<reference evidence="2 3" key="1">
    <citation type="submission" date="2018-06" db="EMBL/GenBank/DDBJ databases">
        <authorList>
            <consortium name="Pathogen Informatics"/>
            <person name="Doyle S."/>
        </authorList>
    </citation>
    <scope>NUCLEOTIDE SEQUENCE [LARGE SCALE GENOMIC DNA]</scope>
    <source>
        <strain evidence="2 3">NCTC11632</strain>
    </source>
</reference>
<evidence type="ECO:0000313" key="3">
    <source>
        <dbReference type="Proteomes" id="UP000254156"/>
    </source>
</evidence>
<proteinExistence type="predicted"/>
<dbReference type="EMBL" id="UGTF01000002">
    <property type="protein sequence ID" value="SUB89917.1"/>
    <property type="molecule type" value="Genomic_DNA"/>
</dbReference>
<gene>
    <name evidence="2" type="ORF">NCTC11632_02048</name>
</gene>
<feature type="chain" id="PRO_5016682335" evidence="1">
    <location>
        <begin position="19"/>
        <end position="198"/>
    </location>
</feature>
<sequence>MKKILIILAIMLPTTVFSQRLALKNNLAYDAILTPNISLEMSLGRKWTLDTQIGANFFFYTKDPGSSNYKSTKWSHWLLQPELRYWTCDVFNGWFFGLHVHGGQMNVGGIDIPFILDHKKSEMENHRYEGYFYGGGISIGYQWIVSDRFNIEASIGGGYARIHYDKYKCTTCGEKLNDGKANYLGPTKATLSLIYFLK</sequence>
<feature type="signal peptide" evidence="1">
    <location>
        <begin position="1"/>
        <end position="18"/>
    </location>
</feature>
<accession>A0A379EB63</accession>
<dbReference type="InterPro" id="IPR021958">
    <property type="entry name" value="DUF3575"/>
</dbReference>
<evidence type="ECO:0000313" key="2">
    <source>
        <dbReference type="EMBL" id="SUB89917.1"/>
    </source>
</evidence>
<evidence type="ECO:0000256" key="1">
    <source>
        <dbReference type="SAM" id="SignalP"/>
    </source>
</evidence>